<evidence type="ECO:0000256" key="3">
    <source>
        <dbReference type="ARBA" id="ARBA00004651"/>
    </source>
</evidence>
<dbReference type="InterPro" id="IPR022924">
    <property type="entry name" value="Cardiolipin_synthase"/>
</dbReference>
<evidence type="ECO:0000256" key="5">
    <source>
        <dbReference type="ARBA" id="ARBA00022516"/>
    </source>
</evidence>
<dbReference type="PANTHER" id="PTHR21248">
    <property type="entry name" value="CARDIOLIPIN SYNTHASE"/>
    <property type="match status" value="1"/>
</dbReference>
<keyword evidence="7" id="KW-0808">Transferase</keyword>
<evidence type="ECO:0000256" key="4">
    <source>
        <dbReference type="ARBA" id="ARBA00022475"/>
    </source>
</evidence>
<comment type="subcellular location">
    <subcellularLocation>
        <location evidence="3">Cell membrane</location>
        <topology evidence="3">Multi-pass membrane protein</topology>
    </subcellularLocation>
    <subcellularLocation>
        <location evidence="2">Secreted</location>
    </subcellularLocation>
</comment>
<gene>
    <name evidence="18" type="ORF">SAMN05444851_1497</name>
</gene>
<evidence type="ECO:0000256" key="1">
    <source>
        <dbReference type="ARBA" id="ARBA00003145"/>
    </source>
</evidence>
<keyword evidence="10 16" id="KW-1133">Transmembrane helix</keyword>
<evidence type="ECO:0000256" key="9">
    <source>
        <dbReference type="ARBA" id="ARBA00022737"/>
    </source>
</evidence>
<dbReference type="STRING" id="1173584.SAMN05444851_1497"/>
<dbReference type="GO" id="GO:0008808">
    <property type="term" value="F:cardiolipin synthase activity"/>
    <property type="evidence" value="ECO:0007669"/>
    <property type="project" value="UniProtKB-UniRule"/>
</dbReference>
<dbReference type="NCBIfam" id="TIGR04265">
    <property type="entry name" value="bac_cardiolipin"/>
    <property type="match status" value="1"/>
</dbReference>
<dbReference type="InterPro" id="IPR001736">
    <property type="entry name" value="PLipase_D/transphosphatidylase"/>
</dbReference>
<keyword evidence="19" id="KW-1185">Reference proteome</keyword>
<accession>A0A1I0PAW5</accession>
<keyword evidence="13" id="KW-0594">Phospholipid biosynthesis</keyword>
<name>A0A1I0PAW5_9RHOB</name>
<keyword evidence="11" id="KW-0443">Lipid metabolism</keyword>
<evidence type="ECO:0000256" key="2">
    <source>
        <dbReference type="ARBA" id="ARBA00004613"/>
    </source>
</evidence>
<dbReference type="PROSITE" id="PS50035">
    <property type="entry name" value="PLD"/>
    <property type="match status" value="2"/>
</dbReference>
<dbReference type="EMBL" id="FOJB01000001">
    <property type="protein sequence ID" value="SEW11438.1"/>
    <property type="molecule type" value="Genomic_DNA"/>
</dbReference>
<evidence type="ECO:0000256" key="13">
    <source>
        <dbReference type="ARBA" id="ARBA00023209"/>
    </source>
</evidence>
<evidence type="ECO:0000313" key="18">
    <source>
        <dbReference type="EMBL" id="SEW11438.1"/>
    </source>
</evidence>
<keyword evidence="14" id="KW-1208">Phospholipid metabolism</keyword>
<dbReference type="Proteomes" id="UP000199650">
    <property type="component" value="Unassembled WGS sequence"/>
</dbReference>
<dbReference type="SUPFAM" id="SSF56024">
    <property type="entry name" value="Phospholipase D/nuclease"/>
    <property type="match status" value="2"/>
</dbReference>
<dbReference type="CDD" id="cd09152">
    <property type="entry name" value="PLDc_EcCLS_like_1"/>
    <property type="match status" value="1"/>
</dbReference>
<keyword evidence="9" id="KW-0677">Repeat</keyword>
<protein>
    <recommendedName>
        <fullName evidence="15">Cardiolipin synthase</fullName>
        <ecNumber evidence="15">2.7.8.-</ecNumber>
    </recommendedName>
</protein>
<evidence type="ECO:0000256" key="15">
    <source>
        <dbReference type="NCBIfam" id="TIGR04265"/>
    </source>
</evidence>
<feature type="domain" description="PLD phosphodiesterase" evidence="17">
    <location>
        <begin position="394"/>
        <end position="421"/>
    </location>
</feature>
<dbReference type="Pfam" id="PF13091">
    <property type="entry name" value="PLDc_2"/>
    <property type="match status" value="2"/>
</dbReference>
<evidence type="ECO:0000256" key="6">
    <source>
        <dbReference type="ARBA" id="ARBA00022525"/>
    </source>
</evidence>
<evidence type="ECO:0000256" key="11">
    <source>
        <dbReference type="ARBA" id="ARBA00023098"/>
    </source>
</evidence>
<dbReference type="Gene3D" id="3.30.870.10">
    <property type="entry name" value="Endonuclease Chain A"/>
    <property type="match status" value="2"/>
</dbReference>
<evidence type="ECO:0000256" key="8">
    <source>
        <dbReference type="ARBA" id="ARBA00022692"/>
    </source>
</evidence>
<keyword evidence="8 16" id="KW-0812">Transmembrane</keyword>
<dbReference type="InterPro" id="IPR027379">
    <property type="entry name" value="CLS_N"/>
</dbReference>
<dbReference type="Pfam" id="PF13396">
    <property type="entry name" value="PLDc_N"/>
    <property type="match status" value="1"/>
</dbReference>
<evidence type="ECO:0000256" key="7">
    <source>
        <dbReference type="ARBA" id="ARBA00022679"/>
    </source>
</evidence>
<keyword evidence="5" id="KW-0444">Lipid biosynthesis</keyword>
<feature type="transmembrane region" description="Helical" evidence="16">
    <location>
        <begin position="40"/>
        <end position="60"/>
    </location>
</feature>
<evidence type="ECO:0000259" key="17">
    <source>
        <dbReference type="PROSITE" id="PS50035"/>
    </source>
</evidence>
<comment type="function">
    <text evidence="1">Could be a virulence factor.</text>
</comment>
<evidence type="ECO:0000313" key="19">
    <source>
        <dbReference type="Proteomes" id="UP000199650"/>
    </source>
</evidence>
<dbReference type="OrthoDB" id="9762009at2"/>
<evidence type="ECO:0000256" key="14">
    <source>
        <dbReference type="ARBA" id="ARBA00023264"/>
    </source>
</evidence>
<dbReference type="EC" id="2.7.8.-" evidence="15"/>
<reference evidence="18 19" key="1">
    <citation type="submission" date="2016-10" db="EMBL/GenBank/DDBJ databases">
        <authorList>
            <person name="de Groot N.N."/>
        </authorList>
    </citation>
    <scope>NUCLEOTIDE SEQUENCE [LARGE SCALE GENOMIC DNA]</scope>
    <source>
        <strain evidence="18 19">DSM 29439</strain>
    </source>
</reference>
<keyword evidence="12 16" id="KW-0472">Membrane</keyword>
<keyword evidence="4" id="KW-1003">Cell membrane</keyword>
<organism evidence="18 19">
    <name type="scientific">Aliiroseovarius sediminilitoris</name>
    <dbReference type="NCBI Taxonomy" id="1173584"/>
    <lineage>
        <taxon>Bacteria</taxon>
        <taxon>Pseudomonadati</taxon>
        <taxon>Pseudomonadota</taxon>
        <taxon>Alphaproteobacteria</taxon>
        <taxon>Rhodobacterales</taxon>
        <taxon>Paracoccaceae</taxon>
        <taxon>Aliiroseovarius</taxon>
    </lineage>
</organism>
<sequence>MTNLSWASWGAIWAVLLFVVDLATIARAVTREHRSPASRLAWSVVIMTLPAVGVIAYFFLGDTSADRKSDKKLKDLRHELPKRPMAELPKADVPLLYRQAFARAASVNGFQPVPGNSATVTTDSNEGIDWLVADIDAATDHVHILFYIWLSDINGTKVAEALIRAAARGVKARVIVDGLGSRRLLYDPLWRRMKEGGVDTVVAFAFRFPLISAFIRRLDIRNHRKVVVIDHATTYVGSQNCADAAFRVKAKYAPWVDVMMRVTGPVAWQAQRLFVSDWMVHGGDDISAYLDHVPDVPQDGFPAVMAGTGPTESVHAVPDMMQMLLAAAQDEVIITTPYYVPSEALHQQICAAALRGVRVRLNVPATNDSLIVAFASRSFYRSILKAGVEIFEFQPGLLHAKILSVDGTAALIGSPNLDQRSFDLNYENSMMLVDHEVVSELRLKQEAFLNVSLQVQAEAVVNWSVPRRILINSIGMLSPLL</sequence>
<dbReference type="InterPro" id="IPR025202">
    <property type="entry name" value="PLD-like_dom"/>
</dbReference>
<feature type="domain" description="PLD phosphodiesterase" evidence="17">
    <location>
        <begin position="218"/>
        <end position="245"/>
    </location>
</feature>
<evidence type="ECO:0000256" key="10">
    <source>
        <dbReference type="ARBA" id="ARBA00022989"/>
    </source>
</evidence>
<evidence type="ECO:0000256" key="16">
    <source>
        <dbReference type="SAM" id="Phobius"/>
    </source>
</evidence>
<dbReference type="GO" id="GO:0005576">
    <property type="term" value="C:extracellular region"/>
    <property type="evidence" value="ECO:0007669"/>
    <property type="project" value="UniProtKB-SubCell"/>
</dbReference>
<dbReference type="SMART" id="SM00155">
    <property type="entry name" value="PLDc"/>
    <property type="match status" value="2"/>
</dbReference>
<dbReference type="GO" id="GO:0032049">
    <property type="term" value="P:cardiolipin biosynthetic process"/>
    <property type="evidence" value="ECO:0007669"/>
    <property type="project" value="UniProtKB-UniRule"/>
</dbReference>
<evidence type="ECO:0000256" key="12">
    <source>
        <dbReference type="ARBA" id="ARBA00023136"/>
    </source>
</evidence>
<dbReference type="RefSeq" id="WP_091429531.1">
    <property type="nucleotide sequence ID" value="NZ_FOJB01000001.1"/>
</dbReference>
<dbReference type="PANTHER" id="PTHR21248:SF22">
    <property type="entry name" value="PHOSPHOLIPASE D"/>
    <property type="match status" value="1"/>
</dbReference>
<proteinExistence type="predicted"/>
<dbReference type="AlphaFoldDB" id="A0A1I0PAW5"/>
<keyword evidence="6" id="KW-0964">Secreted</keyword>
<feature type="transmembrane region" description="Helical" evidence="16">
    <location>
        <begin position="6"/>
        <end position="28"/>
    </location>
</feature>
<dbReference type="GO" id="GO:0005886">
    <property type="term" value="C:plasma membrane"/>
    <property type="evidence" value="ECO:0007669"/>
    <property type="project" value="UniProtKB-SubCell"/>
</dbReference>